<gene>
    <name evidence="2" type="ORF">EVA_06477</name>
</gene>
<evidence type="ECO:0000313" key="2">
    <source>
        <dbReference type="EMBL" id="EJX05414.1"/>
    </source>
</evidence>
<name>J9GET5_9ZZZZ</name>
<comment type="caution">
    <text evidence="2">The sequence shown here is derived from an EMBL/GenBank/DDBJ whole genome shotgun (WGS) entry which is preliminary data.</text>
</comment>
<proteinExistence type="predicted"/>
<dbReference type="AlphaFoldDB" id="J9GET5"/>
<feature type="compositionally biased region" description="Polar residues" evidence="1">
    <location>
        <begin position="1"/>
        <end position="19"/>
    </location>
</feature>
<sequence>MSATYFESDISGSENSSGTRKMRLSINGSRRADSIPSI</sequence>
<dbReference type="EMBL" id="AMCI01001475">
    <property type="protein sequence ID" value="EJX05414.1"/>
    <property type="molecule type" value="Genomic_DNA"/>
</dbReference>
<protein>
    <submittedName>
        <fullName evidence="2">Uncharacterized protein</fullName>
    </submittedName>
</protein>
<reference evidence="2" key="1">
    <citation type="journal article" date="2012" name="PLoS ONE">
        <title>Gene sets for utilization of primary and secondary nutrition supplies in the distal gut of endangered iberian lynx.</title>
        <authorList>
            <person name="Alcaide M."/>
            <person name="Messina E."/>
            <person name="Richter M."/>
            <person name="Bargiela R."/>
            <person name="Peplies J."/>
            <person name="Huws S.A."/>
            <person name="Newbold C.J."/>
            <person name="Golyshin P.N."/>
            <person name="Simon M.A."/>
            <person name="Lopez G."/>
            <person name="Yakimov M.M."/>
            <person name="Ferrer M."/>
        </authorList>
    </citation>
    <scope>NUCLEOTIDE SEQUENCE</scope>
</reference>
<organism evidence="2">
    <name type="scientific">gut metagenome</name>
    <dbReference type="NCBI Taxonomy" id="749906"/>
    <lineage>
        <taxon>unclassified sequences</taxon>
        <taxon>metagenomes</taxon>
        <taxon>organismal metagenomes</taxon>
    </lineage>
</organism>
<feature type="region of interest" description="Disordered" evidence="1">
    <location>
        <begin position="1"/>
        <end position="38"/>
    </location>
</feature>
<evidence type="ECO:0000256" key="1">
    <source>
        <dbReference type="SAM" id="MobiDB-lite"/>
    </source>
</evidence>
<accession>J9GET5</accession>